<keyword evidence="1" id="KW-0732">Signal</keyword>
<dbReference type="OrthoDB" id="10536946at2759"/>
<evidence type="ECO:0000313" key="2">
    <source>
        <dbReference type="EMBL" id="GBF93143.1"/>
    </source>
</evidence>
<dbReference type="EMBL" id="BDRX01000038">
    <property type="protein sequence ID" value="GBF93143.1"/>
    <property type="molecule type" value="Genomic_DNA"/>
</dbReference>
<reference evidence="2 3" key="1">
    <citation type="journal article" date="2018" name="Sci. Rep.">
        <title>Raphidocelis subcapitata (=Pseudokirchneriella subcapitata) provides an insight into genome evolution and environmental adaptations in the Sphaeropleales.</title>
        <authorList>
            <person name="Suzuki S."/>
            <person name="Yamaguchi H."/>
            <person name="Nakajima N."/>
            <person name="Kawachi M."/>
        </authorList>
    </citation>
    <scope>NUCLEOTIDE SEQUENCE [LARGE SCALE GENOMIC DNA]</scope>
    <source>
        <strain evidence="2 3">NIES-35</strain>
    </source>
</reference>
<accession>A0A2V0P5J7</accession>
<name>A0A2V0P5J7_9CHLO</name>
<dbReference type="AlphaFoldDB" id="A0A2V0P5J7"/>
<gene>
    <name evidence="2" type="ORF">Rsub_05872</name>
</gene>
<protein>
    <submittedName>
        <fullName evidence="2">Uncharacterized protein</fullName>
    </submittedName>
</protein>
<feature type="chain" id="PRO_5015971694" evidence="1">
    <location>
        <begin position="25"/>
        <end position="524"/>
    </location>
</feature>
<evidence type="ECO:0000313" key="3">
    <source>
        <dbReference type="Proteomes" id="UP000247498"/>
    </source>
</evidence>
<keyword evidence="3" id="KW-1185">Reference proteome</keyword>
<feature type="signal peptide" evidence="1">
    <location>
        <begin position="1"/>
        <end position="24"/>
    </location>
</feature>
<dbReference type="InParanoid" id="A0A2V0P5J7"/>
<proteinExistence type="predicted"/>
<comment type="caution">
    <text evidence="2">The sequence shown here is derived from an EMBL/GenBank/DDBJ whole genome shotgun (WGS) entry which is preliminary data.</text>
</comment>
<organism evidence="2 3">
    <name type="scientific">Raphidocelis subcapitata</name>
    <dbReference type="NCBI Taxonomy" id="307507"/>
    <lineage>
        <taxon>Eukaryota</taxon>
        <taxon>Viridiplantae</taxon>
        <taxon>Chlorophyta</taxon>
        <taxon>core chlorophytes</taxon>
        <taxon>Chlorophyceae</taxon>
        <taxon>CS clade</taxon>
        <taxon>Sphaeropleales</taxon>
        <taxon>Selenastraceae</taxon>
        <taxon>Raphidocelis</taxon>
    </lineage>
</organism>
<evidence type="ECO:0000256" key="1">
    <source>
        <dbReference type="SAM" id="SignalP"/>
    </source>
</evidence>
<sequence length="524" mass="52747">MATRTARSVALVLVLQFVAAAASAARAEAPWQAGTLSGPILVLSLGSMRPVSGPAARPAGWDTGACAGACRDTDGCAGWSFCWRDGGCGAKGECDAYIKQLQPPGPPPGPERVPVPWFGRHNGPVAACTAEGRWPAKACTLRGAPEGGAALPAVTEGPAAEGWVSGRMPQASAGPGCPIGVSGRTCRACAESQSPADCLACVARARLFRPPRSSSSDAGAGAAPGAPTAVEACTGCAALPDAAHREACAACVADFGVGSHCASCLRPSAAPSGGYNATSSAECFGCVVAGGAELRDTTACSECFVSRSGGAVDTPGCVACVANTTRSARARAGCGGCHETSVLGDGRAGCLGCLEAAGIDSDEKAAACGACSVPALTQVAKQCYGCLAAIQPGGAAMCARLGQKPGRPLPPDAAGLAPKYYSCLSATNDSPSGPSDCFTCLTIPRYVYSERCLLCRTGLKQESAQWCPQCWHPGMQPERAQECQRCLARTTYAEGFAKCVFGGGGEGGDGVKGSPGRRRRRRGV</sequence>
<dbReference type="Proteomes" id="UP000247498">
    <property type="component" value="Unassembled WGS sequence"/>
</dbReference>